<dbReference type="OrthoDB" id="200552at135622"/>
<gene>
    <name evidence="3" type="ORF">GMES_1204</name>
</gene>
<feature type="region of interest" description="Disordered" evidence="1">
    <location>
        <begin position="145"/>
        <end position="175"/>
    </location>
</feature>
<feature type="compositionally biased region" description="Polar residues" evidence="1">
    <location>
        <begin position="145"/>
        <end position="156"/>
    </location>
</feature>
<evidence type="ECO:0000313" key="3">
    <source>
        <dbReference type="EMBL" id="GAC23503.1"/>
    </source>
</evidence>
<protein>
    <submittedName>
        <fullName evidence="3">Uncharacterized protein</fullName>
    </submittedName>
</protein>
<dbReference type="EMBL" id="BAEP01000023">
    <property type="protein sequence ID" value="GAC23503.1"/>
    <property type="molecule type" value="Genomic_DNA"/>
</dbReference>
<accession>K6Z3C6</accession>
<dbReference type="AlphaFoldDB" id="K6Z3C6"/>
<sequence>MDKEDHEAALLKSYQEAVSLNGRKNPNSLSKTEQVLSTLGITLVLIGISALLFYKGTFLFGSLLSMFTYGYFVYGCFITQPEVVTPYAYRSGSSWNAAQSVQATIVKQQNRQRRISQSKGAASSQSFQSLSDDYEAEGAEINNIFDSSDPTVNPSNGLPMIGSVDIEGNPMGCGD</sequence>
<evidence type="ECO:0000256" key="2">
    <source>
        <dbReference type="SAM" id="Phobius"/>
    </source>
</evidence>
<comment type="caution">
    <text evidence="3">The sequence shown here is derived from an EMBL/GenBank/DDBJ whole genome shotgun (WGS) entry which is preliminary data.</text>
</comment>
<dbReference type="Proteomes" id="UP000006263">
    <property type="component" value="Unassembled WGS sequence"/>
</dbReference>
<evidence type="ECO:0000313" key="4">
    <source>
        <dbReference type="Proteomes" id="UP000006263"/>
    </source>
</evidence>
<name>K6Z3C6_9ALTE</name>
<keyword evidence="2" id="KW-1133">Transmembrane helix</keyword>
<evidence type="ECO:0000256" key="1">
    <source>
        <dbReference type="SAM" id="MobiDB-lite"/>
    </source>
</evidence>
<organism evidence="3 4">
    <name type="scientific">Paraglaciecola mesophila KMM 241</name>
    <dbReference type="NCBI Taxonomy" id="1128912"/>
    <lineage>
        <taxon>Bacteria</taxon>
        <taxon>Pseudomonadati</taxon>
        <taxon>Pseudomonadota</taxon>
        <taxon>Gammaproteobacteria</taxon>
        <taxon>Alteromonadales</taxon>
        <taxon>Alteromonadaceae</taxon>
        <taxon>Paraglaciecola</taxon>
    </lineage>
</organism>
<proteinExistence type="predicted"/>
<reference evidence="3 4" key="1">
    <citation type="journal article" date="2017" name="Antonie Van Leeuwenhoek">
        <title>Rhizobium rhizosphaerae sp. nov., a novel species isolated from rice rhizosphere.</title>
        <authorList>
            <person name="Zhao J.J."/>
            <person name="Zhang J."/>
            <person name="Zhang R.J."/>
            <person name="Zhang C.W."/>
            <person name="Yin H.Q."/>
            <person name="Zhang X.X."/>
        </authorList>
    </citation>
    <scope>NUCLEOTIDE SEQUENCE [LARGE SCALE GENOMIC DNA]</scope>
    <source>
        <strain evidence="3 4">KMM 241</strain>
    </source>
</reference>
<dbReference type="RefSeq" id="WP_006991654.1">
    <property type="nucleotide sequence ID" value="NZ_BAEP01000023.1"/>
</dbReference>
<keyword evidence="2" id="KW-0812">Transmembrane</keyword>
<feature type="transmembrane region" description="Helical" evidence="2">
    <location>
        <begin position="35"/>
        <end position="54"/>
    </location>
</feature>
<keyword evidence="2" id="KW-0472">Membrane</keyword>